<evidence type="ECO:0000313" key="1">
    <source>
        <dbReference type="EMBL" id="CAL4196887.1"/>
    </source>
</evidence>
<proteinExistence type="predicted"/>
<accession>A0AAV2SJN5</accession>
<comment type="caution">
    <text evidence="1">The sequence shown here is derived from an EMBL/GenBank/DDBJ whole genome shotgun (WGS) entry which is preliminary data.</text>
</comment>
<keyword evidence="2" id="KW-1185">Reference proteome</keyword>
<dbReference type="AlphaFoldDB" id="A0AAV2SJN5"/>
<gene>
    <name evidence="1" type="ORF">MNOR_LOCUS37215</name>
</gene>
<protein>
    <submittedName>
        <fullName evidence="1">Uncharacterized protein</fullName>
    </submittedName>
</protein>
<evidence type="ECO:0000313" key="2">
    <source>
        <dbReference type="Proteomes" id="UP001497623"/>
    </source>
</evidence>
<feature type="non-terminal residue" evidence="1">
    <location>
        <position position="1"/>
    </location>
</feature>
<organism evidence="1 2">
    <name type="scientific">Meganyctiphanes norvegica</name>
    <name type="common">Northern krill</name>
    <name type="synonym">Thysanopoda norvegica</name>
    <dbReference type="NCBI Taxonomy" id="48144"/>
    <lineage>
        <taxon>Eukaryota</taxon>
        <taxon>Metazoa</taxon>
        <taxon>Ecdysozoa</taxon>
        <taxon>Arthropoda</taxon>
        <taxon>Crustacea</taxon>
        <taxon>Multicrustacea</taxon>
        <taxon>Malacostraca</taxon>
        <taxon>Eumalacostraca</taxon>
        <taxon>Eucarida</taxon>
        <taxon>Euphausiacea</taxon>
        <taxon>Euphausiidae</taxon>
        <taxon>Meganyctiphanes</taxon>
    </lineage>
</organism>
<sequence length="131" mass="14405">QSGSGRILGQVATTTLWDVSVATSTVFFRCISGDQSAAACAGRKKRKRRTINIEYTDDNVKRDLSSSLDTNRKGKEQELNLEKSEKLYGFTVWTAVTVASTVTVLTTNTETTIRLSFYCFAAFDDIPTTCG</sequence>
<dbReference type="EMBL" id="CAXKWB010073214">
    <property type="protein sequence ID" value="CAL4196887.1"/>
    <property type="molecule type" value="Genomic_DNA"/>
</dbReference>
<name>A0AAV2SJN5_MEGNR</name>
<reference evidence="1 2" key="1">
    <citation type="submission" date="2024-05" db="EMBL/GenBank/DDBJ databases">
        <authorList>
            <person name="Wallberg A."/>
        </authorList>
    </citation>
    <scope>NUCLEOTIDE SEQUENCE [LARGE SCALE GENOMIC DNA]</scope>
</reference>
<dbReference type="Proteomes" id="UP001497623">
    <property type="component" value="Unassembled WGS sequence"/>
</dbReference>